<evidence type="ECO:0000313" key="1">
    <source>
        <dbReference type="EMBL" id="KAJ3806708.1"/>
    </source>
</evidence>
<sequence>MAAIVRNVVNWSAQHGSRDRGTTGQVSPSHQVQQRSDMCEVCGKKPKFVERGQKHPYCSRTCAGKAQPSSPPSSGGGSRKAQNSPTSMPLTVNTTTSPTTASKTCLLAGCHYDAVFQGFCDPEHAMEAVKLGHVEGCDMCRDQPVSVNARPSRGLSARKLCAGCDRALRGGAQLKELGSKDSKFQEVRKRFIAEWNARNEGLPTVDKVFQVIVPREQLSRYSAYRKNLTNPREIRTYHASLMLCDLGSKGPFLCERKGCGICSVVRSSFKTFAFEEDYEQGRFGPGIYTFVNPKLADTEATTSSTSPYRVMVACDVLVDAGQEIPADDSVFVASSEAINAAYVIMYSM</sequence>
<organism evidence="1 2">
    <name type="scientific">Lentinula aff. lateritia</name>
    <dbReference type="NCBI Taxonomy" id="2804960"/>
    <lineage>
        <taxon>Eukaryota</taxon>
        <taxon>Fungi</taxon>
        <taxon>Dikarya</taxon>
        <taxon>Basidiomycota</taxon>
        <taxon>Agaricomycotina</taxon>
        <taxon>Agaricomycetes</taxon>
        <taxon>Agaricomycetidae</taxon>
        <taxon>Agaricales</taxon>
        <taxon>Marasmiineae</taxon>
        <taxon>Omphalotaceae</taxon>
        <taxon>Lentinula</taxon>
    </lineage>
</organism>
<reference evidence="1" key="1">
    <citation type="submission" date="2022-09" db="EMBL/GenBank/DDBJ databases">
        <title>A Global Phylogenomic Analysis of the Shiitake Genus Lentinula.</title>
        <authorList>
            <consortium name="DOE Joint Genome Institute"/>
            <person name="Sierra-Patev S."/>
            <person name="Min B."/>
            <person name="Naranjo-Ortiz M."/>
            <person name="Looney B."/>
            <person name="Konkel Z."/>
            <person name="Slot J.C."/>
            <person name="Sakamoto Y."/>
            <person name="Steenwyk J.L."/>
            <person name="Rokas A."/>
            <person name="Carro J."/>
            <person name="Camarero S."/>
            <person name="Ferreira P."/>
            <person name="Molpeceres G."/>
            <person name="Ruiz-Duenas F.J."/>
            <person name="Serrano A."/>
            <person name="Henrissat B."/>
            <person name="Drula E."/>
            <person name="Hughes K.W."/>
            <person name="Mata J.L."/>
            <person name="Ishikawa N.K."/>
            <person name="Vargas-Isla R."/>
            <person name="Ushijima S."/>
            <person name="Smith C.A."/>
            <person name="Ahrendt S."/>
            <person name="Andreopoulos W."/>
            <person name="He G."/>
            <person name="Labutti K."/>
            <person name="Lipzen A."/>
            <person name="Ng V."/>
            <person name="Riley R."/>
            <person name="Sandor L."/>
            <person name="Barry K."/>
            <person name="Martinez A.T."/>
            <person name="Xiao Y."/>
            <person name="Gibbons J.G."/>
            <person name="Terashima K."/>
            <person name="Grigoriev I.V."/>
            <person name="Hibbett D.S."/>
        </authorList>
    </citation>
    <scope>NUCLEOTIDE SEQUENCE</scope>
    <source>
        <strain evidence="1">TMI1499</strain>
    </source>
</reference>
<comment type="caution">
    <text evidence="1">The sequence shown here is derived from an EMBL/GenBank/DDBJ whole genome shotgun (WGS) entry which is preliminary data.</text>
</comment>
<evidence type="ECO:0000313" key="2">
    <source>
        <dbReference type="Proteomes" id="UP001163835"/>
    </source>
</evidence>
<name>A0ACC1TPY9_9AGAR</name>
<dbReference type="EMBL" id="MU795388">
    <property type="protein sequence ID" value="KAJ3806708.1"/>
    <property type="molecule type" value="Genomic_DNA"/>
</dbReference>
<proteinExistence type="predicted"/>
<accession>A0ACC1TPY9</accession>
<dbReference type="Proteomes" id="UP001163835">
    <property type="component" value="Unassembled WGS sequence"/>
</dbReference>
<protein>
    <submittedName>
        <fullName evidence="1">Uncharacterized protein</fullName>
    </submittedName>
</protein>
<gene>
    <name evidence="1" type="ORF">F5876DRAFT_80426</name>
</gene>
<keyword evidence="2" id="KW-1185">Reference proteome</keyword>